<evidence type="ECO:0000313" key="3">
    <source>
        <dbReference type="Proteomes" id="UP000236497"/>
    </source>
</evidence>
<dbReference type="AlphaFoldDB" id="A0A0H5SGX9"/>
<sequence>MPRGEINHDSEYNMLYFLKDPSNICSITGLLCSFSGIYFSVTGKFYYALIGLIWSVIFDWADGIIARNLKNRTDYHRAVGTQMDSLIDIVSFGILPAVILLSFGKFKPSFFPGAFLIVAGGVVRLSYFNVFGMIDKNTYKGLALDNNAIILSFIFIFERFLSHQTFSTILYTVMIILLVFNLAPIRTRKFGAGWLYVLIPYTVIMTVYYAYIQ</sequence>
<dbReference type="InterPro" id="IPR043130">
    <property type="entry name" value="CDP-OH_PTrfase_TM_dom"/>
</dbReference>
<feature type="transmembrane region" description="Helical" evidence="1">
    <location>
        <begin position="142"/>
        <end position="162"/>
    </location>
</feature>
<gene>
    <name evidence="2" type="ORF">HHT355_0833</name>
</gene>
<dbReference type="EMBL" id="CVTD020000010">
    <property type="protein sequence ID" value="CRZ34036.1"/>
    <property type="molecule type" value="Genomic_DNA"/>
</dbReference>
<dbReference type="Proteomes" id="UP000236497">
    <property type="component" value="Unassembled WGS sequence"/>
</dbReference>
<dbReference type="GO" id="GO:0016020">
    <property type="term" value="C:membrane"/>
    <property type="evidence" value="ECO:0007669"/>
    <property type="project" value="InterPro"/>
</dbReference>
<proteinExistence type="predicted"/>
<dbReference type="Gene3D" id="1.20.120.1760">
    <property type="match status" value="1"/>
</dbReference>
<name>A0A0H5SGX9_HERHM</name>
<feature type="transmembrane region" description="Helical" evidence="1">
    <location>
        <begin position="110"/>
        <end position="130"/>
    </location>
</feature>
<feature type="transmembrane region" description="Helical" evidence="1">
    <location>
        <begin position="86"/>
        <end position="104"/>
    </location>
</feature>
<dbReference type="GO" id="GO:0016780">
    <property type="term" value="F:phosphotransferase activity, for other substituted phosphate groups"/>
    <property type="evidence" value="ECO:0007669"/>
    <property type="project" value="InterPro"/>
</dbReference>
<feature type="transmembrane region" description="Helical" evidence="1">
    <location>
        <begin position="192"/>
        <end position="212"/>
    </location>
</feature>
<feature type="transmembrane region" description="Helical" evidence="1">
    <location>
        <begin position="45"/>
        <end position="65"/>
    </location>
</feature>
<dbReference type="InterPro" id="IPR000462">
    <property type="entry name" value="CDP-OH_P_trans"/>
</dbReference>
<feature type="transmembrane region" description="Helical" evidence="1">
    <location>
        <begin position="168"/>
        <end position="185"/>
    </location>
</feature>
<reference evidence="2 3" key="1">
    <citation type="submission" date="2015-06" db="EMBL/GenBank/DDBJ databases">
        <authorList>
            <person name="Wibberg Daniel"/>
        </authorList>
    </citation>
    <scope>NUCLEOTIDE SEQUENCE [LARGE SCALE GENOMIC DNA]</scope>
    <source>
        <strain evidence="2 3">T3/55T</strain>
    </source>
</reference>
<protein>
    <submittedName>
        <fullName evidence="2">Putative membrane protein</fullName>
    </submittedName>
</protein>
<keyword evidence="3" id="KW-1185">Reference proteome</keyword>
<evidence type="ECO:0000313" key="2">
    <source>
        <dbReference type="EMBL" id="CRZ34036.1"/>
    </source>
</evidence>
<keyword evidence="1" id="KW-0472">Membrane</keyword>
<keyword evidence="1" id="KW-1133">Transmembrane helix</keyword>
<keyword evidence="1" id="KW-0812">Transmembrane</keyword>
<organism evidence="2 3">
    <name type="scientific">Herbinix hemicellulosilytica</name>
    <dbReference type="NCBI Taxonomy" id="1564487"/>
    <lineage>
        <taxon>Bacteria</taxon>
        <taxon>Bacillati</taxon>
        <taxon>Bacillota</taxon>
        <taxon>Clostridia</taxon>
        <taxon>Lachnospirales</taxon>
        <taxon>Lachnospiraceae</taxon>
        <taxon>Herbinix</taxon>
    </lineage>
</organism>
<dbReference type="Pfam" id="PF01066">
    <property type="entry name" value="CDP-OH_P_transf"/>
    <property type="match status" value="1"/>
</dbReference>
<dbReference type="OrthoDB" id="9777147at2"/>
<evidence type="ECO:0000256" key="1">
    <source>
        <dbReference type="SAM" id="Phobius"/>
    </source>
</evidence>
<dbReference type="RefSeq" id="WP_103202156.1">
    <property type="nucleotide sequence ID" value="NZ_CVTD020000010.1"/>
</dbReference>
<accession>A0A0H5SGX9</accession>
<dbReference type="GO" id="GO:0008654">
    <property type="term" value="P:phospholipid biosynthetic process"/>
    <property type="evidence" value="ECO:0007669"/>
    <property type="project" value="InterPro"/>
</dbReference>